<evidence type="ECO:0000313" key="3">
    <source>
        <dbReference type="Proteomes" id="UP000789739"/>
    </source>
</evidence>
<keyword evidence="3" id="KW-1185">Reference proteome</keyword>
<evidence type="ECO:0000256" key="1">
    <source>
        <dbReference type="SAM" id="MobiDB-lite"/>
    </source>
</evidence>
<dbReference type="Proteomes" id="UP000789739">
    <property type="component" value="Unassembled WGS sequence"/>
</dbReference>
<accession>A0A9N9BJN1</accession>
<name>A0A9N9BJN1_9GLOM</name>
<evidence type="ECO:0000313" key="2">
    <source>
        <dbReference type="EMBL" id="CAG8570327.1"/>
    </source>
</evidence>
<feature type="region of interest" description="Disordered" evidence="1">
    <location>
        <begin position="1"/>
        <end position="71"/>
    </location>
</feature>
<feature type="compositionally biased region" description="Polar residues" evidence="1">
    <location>
        <begin position="130"/>
        <end position="146"/>
    </location>
</feature>
<dbReference type="EMBL" id="CAJVPI010000768">
    <property type="protein sequence ID" value="CAG8570327.1"/>
    <property type="molecule type" value="Genomic_DNA"/>
</dbReference>
<feature type="compositionally biased region" description="Pro residues" evidence="1">
    <location>
        <begin position="33"/>
        <end position="51"/>
    </location>
</feature>
<reference evidence="2" key="1">
    <citation type="submission" date="2021-06" db="EMBL/GenBank/DDBJ databases">
        <authorList>
            <person name="Kallberg Y."/>
            <person name="Tangrot J."/>
            <person name="Rosling A."/>
        </authorList>
    </citation>
    <scope>NUCLEOTIDE SEQUENCE</scope>
    <source>
        <strain evidence="2">BR232B</strain>
    </source>
</reference>
<gene>
    <name evidence="2" type="ORF">PBRASI_LOCUS6064</name>
</gene>
<dbReference type="AlphaFoldDB" id="A0A9N9BJN1"/>
<protein>
    <submittedName>
        <fullName evidence="2">4205_t:CDS:1</fullName>
    </submittedName>
</protein>
<feature type="region of interest" description="Disordered" evidence="1">
    <location>
        <begin position="122"/>
        <end position="146"/>
    </location>
</feature>
<organism evidence="2 3">
    <name type="scientific">Paraglomus brasilianum</name>
    <dbReference type="NCBI Taxonomy" id="144538"/>
    <lineage>
        <taxon>Eukaryota</taxon>
        <taxon>Fungi</taxon>
        <taxon>Fungi incertae sedis</taxon>
        <taxon>Mucoromycota</taxon>
        <taxon>Glomeromycotina</taxon>
        <taxon>Glomeromycetes</taxon>
        <taxon>Paraglomerales</taxon>
        <taxon>Paraglomeraceae</taxon>
        <taxon>Paraglomus</taxon>
    </lineage>
</organism>
<proteinExistence type="predicted"/>
<comment type="caution">
    <text evidence="2">The sequence shown here is derived from an EMBL/GenBank/DDBJ whole genome shotgun (WGS) entry which is preliminary data.</text>
</comment>
<feature type="compositionally biased region" description="Polar residues" evidence="1">
    <location>
        <begin position="13"/>
        <end position="23"/>
    </location>
</feature>
<sequence length="146" mass="16687">MSEIRVTPHKTYKTNPYSPADQQKQPDRTLLPVNPPQNLPPNNPPPPPNPPQVQQQEEMAQATYPAFDGTNPRKWLNEMDIAFTVNNIQADAHERRIGSTKLWTSKNMVPFQQLPLLHSTYNAKNHEKTPSNTTRSTARQQTHSRD</sequence>